<sequence length="228" mass="24216">MPYNTTAIPPRKDPTGQTQLPLTRVKKIVAQDTDITICSNNAAFVITLATEMFVQHLAAEAHNMAKLERKPRRNVQYKDMASAVLHHDNLEFLVDVVPKTAPYKQVKAQVAASRAKLNAGPAAAAAASRSDGRAEDPEAAADMPTGKRSKSKASPRRPSLAALNGTPAGGESPVAIMVNGTSHPVEGPRAPGNSRQSVHVLGDDEPNALSHTESRQAHHDDGDVDMTG</sequence>
<name>A0AAD9MDN0_9PEZI</name>
<dbReference type="Pfam" id="PF00808">
    <property type="entry name" value="CBFD_NFYB_HMF"/>
    <property type="match status" value="1"/>
</dbReference>
<dbReference type="Proteomes" id="UP001217918">
    <property type="component" value="Unassembled WGS sequence"/>
</dbReference>
<dbReference type="SUPFAM" id="SSF47113">
    <property type="entry name" value="Histone-fold"/>
    <property type="match status" value="1"/>
</dbReference>
<dbReference type="AlphaFoldDB" id="A0AAD9MDN0"/>
<organism evidence="5 6">
    <name type="scientific">Phyllachora maydis</name>
    <dbReference type="NCBI Taxonomy" id="1825666"/>
    <lineage>
        <taxon>Eukaryota</taxon>
        <taxon>Fungi</taxon>
        <taxon>Dikarya</taxon>
        <taxon>Ascomycota</taxon>
        <taxon>Pezizomycotina</taxon>
        <taxon>Sordariomycetes</taxon>
        <taxon>Sordariomycetidae</taxon>
        <taxon>Phyllachorales</taxon>
        <taxon>Phyllachoraceae</taxon>
        <taxon>Phyllachora</taxon>
    </lineage>
</organism>
<evidence type="ECO:0000313" key="6">
    <source>
        <dbReference type="Proteomes" id="UP001217918"/>
    </source>
</evidence>
<feature type="region of interest" description="Disordered" evidence="3">
    <location>
        <begin position="118"/>
        <end position="228"/>
    </location>
</feature>
<evidence type="ECO:0000256" key="1">
    <source>
        <dbReference type="ARBA" id="ARBA00004123"/>
    </source>
</evidence>
<evidence type="ECO:0000313" key="5">
    <source>
        <dbReference type="EMBL" id="KAK2071130.1"/>
    </source>
</evidence>
<protein>
    <recommendedName>
        <fullName evidence="4">Transcription factor CBF/NF-Y/archaeal histone domain-containing protein</fullName>
    </recommendedName>
</protein>
<comment type="caution">
    <text evidence="5">The sequence shown here is derived from an EMBL/GenBank/DDBJ whole genome shotgun (WGS) entry which is preliminary data.</text>
</comment>
<feature type="compositionally biased region" description="Basic and acidic residues" evidence="3">
    <location>
        <begin position="212"/>
        <end position="221"/>
    </location>
</feature>
<dbReference type="InterPro" id="IPR003958">
    <property type="entry name" value="CBFA_NFYB_domain"/>
</dbReference>
<dbReference type="InterPro" id="IPR009072">
    <property type="entry name" value="Histone-fold"/>
</dbReference>
<keyword evidence="6" id="KW-1185">Reference proteome</keyword>
<evidence type="ECO:0000259" key="4">
    <source>
        <dbReference type="Pfam" id="PF00808"/>
    </source>
</evidence>
<dbReference type="GO" id="GO:0008623">
    <property type="term" value="C:CHRAC"/>
    <property type="evidence" value="ECO:0007669"/>
    <property type="project" value="TreeGrafter"/>
</dbReference>
<comment type="subcellular location">
    <subcellularLocation>
        <location evidence="1">Nucleus</location>
    </subcellularLocation>
</comment>
<dbReference type="CDD" id="cd23645">
    <property type="entry name" value="HFD_Dpb3-like"/>
    <property type="match status" value="1"/>
</dbReference>
<evidence type="ECO:0000256" key="3">
    <source>
        <dbReference type="SAM" id="MobiDB-lite"/>
    </source>
</evidence>
<dbReference type="EMBL" id="JAQQPM010000004">
    <property type="protein sequence ID" value="KAK2071130.1"/>
    <property type="molecule type" value="Genomic_DNA"/>
</dbReference>
<accession>A0AAD9MDN0</accession>
<dbReference type="PANTHER" id="PTHR10252:SF54">
    <property type="entry name" value="CHROMATIN ACCESSIBILITY COMPLEX PROTEIN 1"/>
    <property type="match status" value="1"/>
</dbReference>
<feature type="compositionally biased region" description="Low complexity" evidence="3">
    <location>
        <begin position="119"/>
        <end position="129"/>
    </location>
</feature>
<keyword evidence="2" id="KW-0539">Nucleus</keyword>
<dbReference type="PANTHER" id="PTHR10252">
    <property type="entry name" value="HISTONE-LIKE TRANSCRIPTION FACTOR CCAAT-RELATED"/>
    <property type="match status" value="1"/>
</dbReference>
<dbReference type="GO" id="GO:0046982">
    <property type="term" value="F:protein heterodimerization activity"/>
    <property type="evidence" value="ECO:0007669"/>
    <property type="project" value="InterPro"/>
</dbReference>
<dbReference type="Gene3D" id="1.10.20.10">
    <property type="entry name" value="Histone, subunit A"/>
    <property type="match status" value="1"/>
</dbReference>
<reference evidence="5" key="1">
    <citation type="journal article" date="2023" name="Mol. Plant Microbe Interact.">
        <title>Elucidating the Obligate Nature and Biological Capacity of an Invasive Fungal Corn Pathogen.</title>
        <authorList>
            <person name="MacCready J.S."/>
            <person name="Roggenkamp E.M."/>
            <person name="Gdanetz K."/>
            <person name="Chilvers M.I."/>
        </authorList>
    </citation>
    <scope>NUCLEOTIDE SEQUENCE</scope>
    <source>
        <strain evidence="5">PM02</strain>
    </source>
</reference>
<feature type="domain" description="Transcription factor CBF/NF-Y/archaeal histone" evidence="4">
    <location>
        <begin position="19"/>
        <end position="84"/>
    </location>
</feature>
<proteinExistence type="predicted"/>
<evidence type="ECO:0000256" key="2">
    <source>
        <dbReference type="ARBA" id="ARBA00023242"/>
    </source>
</evidence>
<dbReference type="InterPro" id="IPR050568">
    <property type="entry name" value="Transcr_DNA_Rep_Reg"/>
</dbReference>
<gene>
    <name evidence="5" type="ORF">P8C59_005579</name>
</gene>
<dbReference type="GO" id="GO:0006261">
    <property type="term" value="P:DNA-templated DNA replication"/>
    <property type="evidence" value="ECO:0007669"/>
    <property type="project" value="TreeGrafter"/>
</dbReference>